<dbReference type="OrthoDB" id="10683642at2759"/>
<organism evidence="3 4">
    <name type="scientific">Cafeteria roenbergensis</name>
    <name type="common">Marine flagellate</name>
    <dbReference type="NCBI Taxonomy" id="33653"/>
    <lineage>
        <taxon>Eukaryota</taxon>
        <taxon>Sar</taxon>
        <taxon>Stramenopiles</taxon>
        <taxon>Bigyra</taxon>
        <taxon>Opalozoa</taxon>
        <taxon>Bicosoecida</taxon>
        <taxon>Cafeteriaceae</taxon>
        <taxon>Cafeteria</taxon>
    </lineage>
</organism>
<dbReference type="AlphaFoldDB" id="A0A5A8DHU9"/>
<feature type="transmembrane region" description="Helical" evidence="2">
    <location>
        <begin position="748"/>
        <end position="774"/>
    </location>
</feature>
<feature type="region of interest" description="Disordered" evidence="1">
    <location>
        <begin position="238"/>
        <end position="267"/>
    </location>
</feature>
<proteinExistence type="predicted"/>
<name>A0A5A8DHU9_CAFRO</name>
<feature type="region of interest" description="Disordered" evidence="1">
    <location>
        <begin position="352"/>
        <end position="466"/>
    </location>
</feature>
<evidence type="ECO:0000313" key="3">
    <source>
        <dbReference type="EMBL" id="KAA0164956.1"/>
    </source>
</evidence>
<feature type="region of interest" description="Disordered" evidence="1">
    <location>
        <begin position="567"/>
        <end position="586"/>
    </location>
</feature>
<protein>
    <submittedName>
        <fullName evidence="3">Uncharacterized protein</fullName>
    </submittedName>
</protein>
<evidence type="ECO:0000256" key="1">
    <source>
        <dbReference type="SAM" id="MobiDB-lite"/>
    </source>
</evidence>
<accession>A0A5A8DHU9</accession>
<feature type="compositionally biased region" description="Low complexity" evidence="1">
    <location>
        <begin position="619"/>
        <end position="630"/>
    </location>
</feature>
<sequence>MFMQAILWQSLTGGKGALDPANWKEELKGSSWLVGASSFLLLATSTAAVSAFVLPMEPTSPMAFYSYAFMTALFIIQLATVRYASMRPELCIVTRSDSSFFYVPVPRWWPRCCATKRVTRQRVSAMGDLSPTAGSADAPARRQRPSRGETEGVDPSEYTGPISPRSSAEMPGARIRRPAKDARASRMLTADNRLAPPEFRAAIQPAAGLGITIVSVLFGSTVTSFVLGPRGRPVASQAPAAAATVPSHHSRHAWQDGGSLAPRSGAAGLSAAGSGAAGLSAAGSGAAGLSAAGSGAGASAVASGGILSGNAPARSGAMAPPSSLEGFSFSAQSLELHSGIASLEPRDAMPSGISDGVRTPVKGIAGPGAPRAGTSINAKSSLHQPHVTGNGGSIDGSAGTPSPHGEGAPWAPSGALPPVISPSSGSVKPRSGRWMPSGSAVGRSQTATGVSPGGVYAGSSGSGRSVPSRLATEVRAAVPTPAVRGAVGARSGGAGVSSAAGVSGGAGSGAAGSGAGGSVAMYDTVYPLSVVTSGAGMGLPAGVPAEALAGSAIAAARLGERSAIHGRASPAHHLRPESSGLGPHLSVKQDADRASFVSSRSGGSDVKPLNSLSLTTTSAGPVRGAPPRRGAPLRRRRGRRFLLRCSMDLTSWRNYIQLCITVVELCQLASLALGTDQERASERVRSLLPAGTAEFFSSARALIWEGSAVGLTQAQKVDVAFAAISAFGLTYTLLCGVFIALELTAESWLAPILFTLMAGAAYVSVTSGTLYVMIHSSSGTQVVCALLILLYFSSTAVFVSIYRGDASGPRGVDEARIRPTFLAIERVVKGTLAAAFVSLVGAPVVRALVVAGLLTAYLVFFVASAPCSVVSLNVLRTGGIAASWWCAVISAIAQAHGPALPEPLPTDVNEWLTGALGVGCGLIFVLTVLLTSWRVVDAIDFALCGCFKRVTPCFRHRQGGNAASWERAARVPSVTAEPRRSAKVAPA</sequence>
<feature type="region of interest" description="Disordered" evidence="1">
    <location>
        <begin position="592"/>
        <end position="633"/>
    </location>
</feature>
<feature type="transmembrane region" description="Helical" evidence="2">
    <location>
        <begin position="719"/>
        <end position="741"/>
    </location>
</feature>
<feature type="transmembrane region" description="Helical" evidence="2">
    <location>
        <begin position="32"/>
        <end position="56"/>
    </location>
</feature>
<evidence type="ECO:0000313" key="4">
    <source>
        <dbReference type="Proteomes" id="UP000322899"/>
    </source>
</evidence>
<feature type="region of interest" description="Disordered" evidence="1">
    <location>
        <begin position="486"/>
        <end position="514"/>
    </location>
</feature>
<feature type="transmembrane region" description="Helical" evidence="2">
    <location>
        <begin position="62"/>
        <end position="81"/>
    </location>
</feature>
<feature type="transmembrane region" description="Helical" evidence="2">
    <location>
        <begin position="848"/>
        <end position="875"/>
    </location>
</feature>
<feature type="compositionally biased region" description="Polar residues" evidence="1">
    <location>
        <begin position="374"/>
        <end position="383"/>
    </location>
</feature>
<comment type="caution">
    <text evidence="3">The sequence shown here is derived from an EMBL/GenBank/DDBJ whole genome shotgun (WGS) entry which is preliminary data.</text>
</comment>
<keyword evidence="2" id="KW-0812">Transmembrane</keyword>
<feature type="compositionally biased region" description="Low complexity" evidence="1">
    <location>
        <begin position="238"/>
        <end position="247"/>
    </location>
</feature>
<reference evidence="3 4" key="1">
    <citation type="submission" date="2019-07" db="EMBL/GenBank/DDBJ databases">
        <title>Genomes of Cafeteria roenbergensis.</title>
        <authorList>
            <person name="Fischer M.G."/>
            <person name="Hackl T."/>
            <person name="Roman M."/>
        </authorList>
    </citation>
    <scope>NUCLEOTIDE SEQUENCE [LARGE SCALE GENOMIC DNA]</scope>
    <source>
        <strain evidence="3 4">E4-10P</strain>
    </source>
</reference>
<dbReference type="EMBL" id="VLTO01000098">
    <property type="protein sequence ID" value="KAA0164956.1"/>
    <property type="molecule type" value="Genomic_DNA"/>
</dbReference>
<feature type="transmembrane region" description="Helical" evidence="2">
    <location>
        <begin position="206"/>
        <end position="227"/>
    </location>
</feature>
<feature type="transmembrane region" description="Helical" evidence="2">
    <location>
        <begin position="780"/>
        <end position="802"/>
    </location>
</feature>
<dbReference type="Proteomes" id="UP000322899">
    <property type="component" value="Unassembled WGS sequence"/>
</dbReference>
<feature type="compositionally biased region" description="Gly residues" evidence="1">
    <location>
        <begin position="502"/>
        <end position="514"/>
    </location>
</feature>
<gene>
    <name evidence="3" type="ORF">FNF27_07738</name>
</gene>
<keyword evidence="2" id="KW-0472">Membrane</keyword>
<evidence type="ECO:0000256" key="2">
    <source>
        <dbReference type="SAM" id="Phobius"/>
    </source>
</evidence>
<feature type="transmembrane region" description="Helical" evidence="2">
    <location>
        <begin position="823"/>
        <end position="842"/>
    </location>
</feature>
<feature type="transmembrane region" description="Helical" evidence="2">
    <location>
        <begin position="882"/>
        <end position="899"/>
    </location>
</feature>
<feature type="compositionally biased region" description="Low complexity" evidence="1">
    <location>
        <begin position="257"/>
        <end position="267"/>
    </location>
</feature>
<feature type="region of interest" description="Disordered" evidence="1">
    <location>
        <begin position="125"/>
        <end position="184"/>
    </location>
</feature>
<feature type="transmembrane region" description="Helical" evidence="2">
    <location>
        <begin position="911"/>
        <end position="930"/>
    </location>
</feature>
<keyword evidence="2" id="KW-1133">Transmembrane helix</keyword>